<organism evidence="6 7">
    <name type="scientific">Pontiella sulfatireligans</name>
    <dbReference type="NCBI Taxonomy" id="2750658"/>
    <lineage>
        <taxon>Bacteria</taxon>
        <taxon>Pseudomonadati</taxon>
        <taxon>Kiritimatiellota</taxon>
        <taxon>Kiritimatiellia</taxon>
        <taxon>Kiritimatiellales</taxon>
        <taxon>Pontiellaceae</taxon>
        <taxon>Pontiella</taxon>
    </lineage>
</organism>
<dbReference type="RefSeq" id="WP_136061709.1">
    <property type="nucleotide sequence ID" value="NZ_CAAHFH010000001.1"/>
</dbReference>
<sequence>MARKTKEEAEKTRQRILDAALKVFSEKGYSKATFVDVASEIGLTKGAVYWHFKTKPELLAAVVAYGEEKQCARYKDAMPETLAELRDTVVELVTAIADDDESWKFEFFCGFQIEWSAELMAEVHERLAALRGDPLKLFEQKLLHLQENGALSKKRDARDLALCFASSWVGAMNLTMYAEYDRKKYVEVLIASFDLLFSSLSG</sequence>
<accession>A0A6C2UK69</accession>
<feature type="DNA-binding region" description="H-T-H motif" evidence="4">
    <location>
        <begin position="33"/>
        <end position="52"/>
    </location>
</feature>
<reference evidence="6 7" key="1">
    <citation type="submission" date="2019-04" db="EMBL/GenBank/DDBJ databases">
        <authorList>
            <person name="Van Vliet M D."/>
        </authorList>
    </citation>
    <scope>NUCLEOTIDE SEQUENCE [LARGE SCALE GENOMIC DNA]</scope>
    <source>
        <strain evidence="6 7">F21</strain>
    </source>
</reference>
<evidence type="ECO:0000256" key="4">
    <source>
        <dbReference type="PROSITE-ProRule" id="PRU00335"/>
    </source>
</evidence>
<dbReference type="InterPro" id="IPR036271">
    <property type="entry name" value="Tet_transcr_reg_TetR-rel_C_sf"/>
</dbReference>
<dbReference type="SUPFAM" id="SSF46689">
    <property type="entry name" value="Homeodomain-like"/>
    <property type="match status" value="1"/>
</dbReference>
<evidence type="ECO:0000313" key="6">
    <source>
        <dbReference type="EMBL" id="VGO20273.1"/>
    </source>
</evidence>
<protein>
    <submittedName>
        <fullName evidence="6">HTH-type transcriptional regulator SrpR</fullName>
    </submittedName>
</protein>
<dbReference type="SUPFAM" id="SSF48498">
    <property type="entry name" value="Tetracyclin repressor-like, C-terminal domain"/>
    <property type="match status" value="1"/>
</dbReference>
<dbReference type="Proteomes" id="UP000346198">
    <property type="component" value="Unassembled WGS sequence"/>
</dbReference>
<dbReference type="GO" id="GO:0000976">
    <property type="term" value="F:transcription cis-regulatory region binding"/>
    <property type="evidence" value="ECO:0007669"/>
    <property type="project" value="TreeGrafter"/>
</dbReference>
<evidence type="ECO:0000256" key="1">
    <source>
        <dbReference type="ARBA" id="ARBA00023015"/>
    </source>
</evidence>
<dbReference type="InterPro" id="IPR009057">
    <property type="entry name" value="Homeodomain-like_sf"/>
</dbReference>
<dbReference type="AlphaFoldDB" id="A0A6C2UK69"/>
<dbReference type="EMBL" id="CAAHFH010000001">
    <property type="protein sequence ID" value="VGO20273.1"/>
    <property type="molecule type" value="Genomic_DNA"/>
</dbReference>
<keyword evidence="1" id="KW-0805">Transcription regulation</keyword>
<dbReference type="InterPro" id="IPR001647">
    <property type="entry name" value="HTH_TetR"/>
</dbReference>
<keyword evidence="7" id="KW-1185">Reference proteome</keyword>
<name>A0A6C2UK69_9BACT</name>
<dbReference type="InterPro" id="IPR050109">
    <property type="entry name" value="HTH-type_TetR-like_transc_reg"/>
</dbReference>
<dbReference type="Gene3D" id="1.10.357.10">
    <property type="entry name" value="Tetracycline Repressor, domain 2"/>
    <property type="match status" value="1"/>
</dbReference>
<evidence type="ECO:0000259" key="5">
    <source>
        <dbReference type="PROSITE" id="PS50977"/>
    </source>
</evidence>
<evidence type="ECO:0000313" key="7">
    <source>
        <dbReference type="Proteomes" id="UP000346198"/>
    </source>
</evidence>
<dbReference type="PANTHER" id="PTHR30055">
    <property type="entry name" value="HTH-TYPE TRANSCRIPTIONAL REGULATOR RUTR"/>
    <property type="match status" value="1"/>
</dbReference>
<evidence type="ECO:0000256" key="2">
    <source>
        <dbReference type="ARBA" id="ARBA00023125"/>
    </source>
</evidence>
<proteinExistence type="predicted"/>
<evidence type="ECO:0000256" key="3">
    <source>
        <dbReference type="ARBA" id="ARBA00023163"/>
    </source>
</evidence>
<dbReference type="PANTHER" id="PTHR30055:SF234">
    <property type="entry name" value="HTH-TYPE TRANSCRIPTIONAL REGULATOR BETI"/>
    <property type="match status" value="1"/>
</dbReference>
<gene>
    <name evidence="6" type="primary">srpR</name>
    <name evidence="6" type="ORF">SCARR_02334</name>
</gene>
<dbReference type="GO" id="GO:0003700">
    <property type="term" value="F:DNA-binding transcription factor activity"/>
    <property type="evidence" value="ECO:0007669"/>
    <property type="project" value="TreeGrafter"/>
</dbReference>
<dbReference type="PRINTS" id="PR00455">
    <property type="entry name" value="HTHTETR"/>
</dbReference>
<dbReference type="PROSITE" id="PS50977">
    <property type="entry name" value="HTH_TETR_2"/>
    <property type="match status" value="1"/>
</dbReference>
<keyword evidence="2 4" id="KW-0238">DNA-binding</keyword>
<keyword evidence="3" id="KW-0804">Transcription</keyword>
<dbReference type="Pfam" id="PF00440">
    <property type="entry name" value="TetR_N"/>
    <property type="match status" value="1"/>
</dbReference>
<feature type="domain" description="HTH tetR-type" evidence="5">
    <location>
        <begin position="10"/>
        <end position="70"/>
    </location>
</feature>